<evidence type="ECO:0000256" key="2">
    <source>
        <dbReference type="SAM" id="Phobius"/>
    </source>
</evidence>
<keyword evidence="2" id="KW-0812">Transmembrane</keyword>
<keyword evidence="2" id="KW-1133">Transmembrane helix</keyword>
<organism evidence="3 4">
    <name type="scientific">Lolliginicoccus lacisalsi</name>
    <dbReference type="NCBI Taxonomy" id="2742202"/>
    <lineage>
        <taxon>Bacteria</taxon>
        <taxon>Bacillati</taxon>
        <taxon>Actinomycetota</taxon>
        <taxon>Actinomycetes</taxon>
        <taxon>Mycobacteriales</taxon>
        <taxon>Hoyosellaceae</taxon>
        <taxon>Lolliginicoccus</taxon>
    </lineage>
</organism>
<proteinExistence type="predicted"/>
<feature type="transmembrane region" description="Helical" evidence="2">
    <location>
        <begin position="12"/>
        <end position="33"/>
    </location>
</feature>
<sequence>MAGTSPSRSRRVALIVFVVIAASACLILGLWQWQRYDSMSGSAQNLGYALQWPLFAGFFVYAYLRFVRLERGEVDPRADELREIPEDLLPQRPRAEARSDVDDPQLREYNRLLAELAGEQPRTSDERNRE</sequence>
<feature type="transmembrane region" description="Helical" evidence="2">
    <location>
        <begin position="45"/>
        <end position="64"/>
    </location>
</feature>
<accession>A0A927JBI6</accession>
<dbReference type="AlphaFoldDB" id="A0A927JBI6"/>
<dbReference type="Proteomes" id="UP000642993">
    <property type="component" value="Unassembled WGS sequence"/>
</dbReference>
<reference evidence="3" key="1">
    <citation type="submission" date="2020-09" db="EMBL/GenBank/DDBJ databases">
        <title>Hoyosella lacisalsi sp. nov., a halotolerant actinobacterium isolated from soil of Lake Gudzhirganskoe.</title>
        <authorList>
            <person name="Yang Q."/>
            <person name="Guo P.Y."/>
            <person name="Liu S.W."/>
            <person name="Li F.N."/>
            <person name="Sun C.H."/>
        </authorList>
    </citation>
    <scope>NUCLEOTIDE SEQUENCE</scope>
    <source>
        <strain evidence="3">G463</strain>
    </source>
</reference>
<evidence type="ECO:0000313" key="4">
    <source>
        <dbReference type="Proteomes" id="UP000642993"/>
    </source>
</evidence>
<feature type="region of interest" description="Disordered" evidence="1">
    <location>
        <begin position="85"/>
        <end position="106"/>
    </location>
</feature>
<evidence type="ECO:0000313" key="3">
    <source>
        <dbReference type="EMBL" id="MBD8506041.1"/>
    </source>
</evidence>
<keyword evidence="4" id="KW-1185">Reference proteome</keyword>
<name>A0A927JBI6_9ACTN</name>
<gene>
    <name evidence="3" type="ORF">HT102_06035</name>
</gene>
<keyword evidence="2" id="KW-0472">Membrane</keyword>
<dbReference type="RefSeq" id="WP_192038523.1">
    <property type="nucleotide sequence ID" value="NZ_JACYWE010000003.1"/>
</dbReference>
<comment type="caution">
    <text evidence="3">The sequence shown here is derived from an EMBL/GenBank/DDBJ whole genome shotgun (WGS) entry which is preliminary data.</text>
</comment>
<protein>
    <submittedName>
        <fullName evidence="3">Transcriptional regulator</fullName>
    </submittedName>
</protein>
<feature type="compositionally biased region" description="Basic and acidic residues" evidence="1">
    <location>
        <begin position="93"/>
        <end position="106"/>
    </location>
</feature>
<evidence type="ECO:0000256" key="1">
    <source>
        <dbReference type="SAM" id="MobiDB-lite"/>
    </source>
</evidence>
<dbReference type="EMBL" id="JACYWE010000003">
    <property type="protein sequence ID" value="MBD8506041.1"/>
    <property type="molecule type" value="Genomic_DNA"/>
</dbReference>